<evidence type="ECO:0000256" key="2">
    <source>
        <dbReference type="ARBA" id="ARBA00022741"/>
    </source>
</evidence>
<evidence type="ECO:0000256" key="3">
    <source>
        <dbReference type="ARBA" id="ARBA00022840"/>
    </source>
</evidence>
<dbReference type="Gene3D" id="3.40.850.10">
    <property type="entry name" value="Kinesin motor domain"/>
    <property type="match status" value="1"/>
</dbReference>
<comment type="caution">
    <text evidence="8">The sequence shown here is derived from an EMBL/GenBank/DDBJ whole genome shotgun (WGS) entry which is preliminary data.</text>
</comment>
<feature type="binding site" evidence="5">
    <location>
        <begin position="419"/>
        <end position="426"/>
    </location>
    <ligand>
        <name>ATP</name>
        <dbReference type="ChEBI" id="CHEBI:30616"/>
    </ligand>
</feature>
<dbReference type="InterPro" id="IPR027640">
    <property type="entry name" value="Kinesin-like_fam"/>
</dbReference>
<dbReference type="SUPFAM" id="SSF52540">
    <property type="entry name" value="P-loop containing nucleoside triphosphate hydrolases"/>
    <property type="match status" value="1"/>
</dbReference>
<gene>
    <name evidence="8" type="ORF">MN116_003619</name>
</gene>
<comment type="similarity">
    <text evidence="5">Belongs to the TRAFAC class myosin-kinesin ATPase superfamily. Kinesin family.</text>
</comment>
<evidence type="ECO:0000256" key="4">
    <source>
        <dbReference type="ARBA" id="ARBA00023212"/>
    </source>
</evidence>
<dbReference type="AlphaFoldDB" id="A0AAE2D5M0"/>
<dbReference type="Proteomes" id="UP001292079">
    <property type="component" value="Unassembled WGS sequence"/>
</dbReference>
<organism evidence="8 9">
    <name type="scientific">Schistosoma mekongi</name>
    <name type="common">Parasitic worm</name>
    <dbReference type="NCBI Taxonomy" id="38744"/>
    <lineage>
        <taxon>Eukaryota</taxon>
        <taxon>Metazoa</taxon>
        <taxon>Spiralia</taxon>
        <taxon>Lophotrochozoa</taxon>
        <taxon>Platyhelminthes</taxon>
        <taxon>Trematoda</taxon>
        <taxon>Digenea</taxon>
        <taxon>Strigeidida</taxon>
        <taxon>Schistosomatoidea</taxon>
        <taxon>Schistosomatidae</taxon>
        <taxon>Schistosoma</taxon>
    </lineage>
</organism>
<keyword evidence="2 5" id="KW-0547">Nucleotide-binding</keyword>
<accession>A0AAE2D5M0</accession>
<dbReference type="GO" id="GO:0008017">
    <property type="term" value="F:microtubule binding"/>
    <property type="evidence" value="ECO:0007669"/>
    <property type="project" value="InterPro"/>
</dbReference>
<keyword evidence="4" id="KW-0963">Cytoplasm</keyword>
<dbReference type="GO" id="GO:0003777">
    <property type="term" value="F:microtubule motor activity"/>
    <property type="evidence" value="ECO:0007669"/>
    <property type="project" value="InterPro"/>
</dbReference>
<dbReference type="GO" id="GO:0005524">
    <property type="term" value="F:ATP binding"/>
    <property type="evidence" value="ECO:0007669"/>
    <property type="project" value="UniProtKB-UniRule"/>
</dbReference>
<dbReference type="Pfam" id="PF00225">
    <property type="entry name" value="Kinesin"/>
    <property type="match status" value="1"/>
</dbReference>
<dbReference type="InterPro" id="IPR027417">
    <property type="entry name" value="P-loop_NTPase"/>
</dbReference>
<dbReference type="EMBL" id="JALJAT010000002">
    <property type="protein sequence ID" value="KAK4472358.1"/>
    <property type="molecule type" value="Genomic_DNA"/>
</dbReference>
<keyword evidence="6" id="KW-0175">Coiled coil</keyword>
<keyword evidence="9" id="KW-1185">Reference proteome</keyword>
<proteinExistence type="inferred from homology"/>
<reference evidence="8" key="1">
    <citation type="submission" date="2022-04" db="EMBL/GenBank/DDBJ databases">
        <authorList>
            <person name="Xu L."/>
            <person name="Lv Z."/>
        </authorList>
    </citation>
    <scope>NUCLEOTIDE SEQUENCE</scope>
    <source>
        <strain evidence="8">LV_2022a</strain>
    </source>
</reference>
<dbReference type="InterPro" id="IPR001752">
    <property type="entry name" value="Kinesin_motor_dom"/>
</dbReference>
<dbReference type="InterPro" id="IPR036961">
    <property type="entry name" value="Kinesin_motor_dom_sf"/>
</dbReference>
<keyword evidence="3 5" id="KW-0067">ATP-binding</keyword>
<evidence type="ECO:0000256" key="6">
    <source>
        <dbReference type="SAM" id="Coils"/>
    </source>
</evidence>
<evidence type="ECO:0000313" key="9">
    <source>
        <dbReference type="Proteomes" id="UP001292079"/>
    </source>
</evidence>
<dbReference type="PANTHER" id="PTHR47972">
    <property type="entry name" value="KINESIN-LIKE PROTEIN KLP-3"/>
    <property type="match status" value="1"/>
</dbReference>
<dbReference type="SMART" id="SM00129">
    <property type="entry name" value="KISc"/>
    <property type="match status" value="1"/>
</dbReference>
<feature type="domain" description="Kinesin motor" evidence="7">
    <location>
        <begin position="327"/>
        <end position="667"/>
    </location>
</feature>
<dbReference type="GO" id="GO:0007018">
    <property type="term" value="P:microtubule-based movement"/>
    <property type="evidence" value="ECO:0007669"/>
    <property type="project" value="InterPro"/>
</dbReference>
<dbReference type="PROSITE" id="PS50067">
    <property type="entry name" value="KINESIN_MOTOR_2"/>
    <property type="match status" value="1"/>
</dbReference>
<dbReference type="PANTHER" id="PTHR47972:SF65">
    <property type="entry name" value="KINESIN-LIKE PROTEIN"/>
    <property type="match status" value="1"/>
</dbReference>
<evidence type="ECO:0000256" key="5">
    <source>
        <dbReference type="PROSITE-ProRule" id="PRU00283"/>
    </source>
</evidence>
<keyword evidence="4" id="KW-0206">Cytoskeleton</keyword>
<feature type="coiled-coil region" evidence="6">
    <location>
        <begin position="174"/>
        <end position="275"/>
    </location>
</feature>
<comment type="subcellular location">
    <subcellularLocation>
        <location evidence="1">Cytoplasm</location>
        <location evidence="1">Cytoskeleton</location>
    </subcellularLocation>
</comment>
<name>A0AAE2D5M0_SCHME</name>
<protein>
    <recommendedName>
        <fullName evidence="7">Kinesin motor domain-containing protein</fullName>
    </recommendedName>
</protein>
<sequence>MNVHIKSNDVELYRPPPGYVLSRSTIFQSKSVDSIIKQMNKSNDTKQTNVNALYESNNFKYLQNLHIKQTMMNVFIHKLLKSIKKIKEINQSTNKSIIINKQKYFKLIKLLQILLLQRQNLQLYNNTLQNKLILLNKKYLITQNHFNCLTLKYISIWKNYNQLNNVLQYKIIQIENLLQNKSILEKQLENFNINNKINEKNKQFENETLKNALKQLKILLRNKLHEYKELILNNEQLQKQIDVINQEKKYKHVKIKKLINENRILKNAIIQYQHKYVNVNWINDENNKIYERYLKRQKEYHKLHQYCISENEKRRLLHNQIQEVCGNIKVLCRCRPSTKLNNPCLFQFQSVDRIILSIDAICQCHTNTELIDKSILNEYTFTFNRVFCPDAEQIDVFEEIRPLITSCIDGYNLCIVAYGPKSSGKTYTIYGSPKNPGVAFRVVGELFKLCQPLQKVWDVQISILMLEIHNEIVYDLLSEHIKPVKLSDDGNNVRLINVEEKIVTNAEEMIYWITTGKKRHKSTPTGLNVELPRSHYITCLRLTLCNTINRIERNSSLILCDLGGSTSPERNITNYKANVETGYTNKSLLTLSRVFKALRYRNHSFKSSSQNDNPVHVPFRDSKLTHLLKPCLNGQAKFILIITICDEPNLTYQSIKALKFGQQAMQISLGQAPPTKSILTTWYRKR</sequence>
<evidence type="ECO:0000259" key="7">
    <source>
        <dbReference type="PROSITE" id="PS50067"/>
    </source>
</evidence>
<keyword evidence="5" id="KW-0505">Motor protein</keyword>
<evidence type="ECO:0000256" key="1">
    <source>
        <dbReference type="ARBA" id="ARBA00004245"/>
    </source>
</evidence>
<evidence type="ECO:0000313" key="8">
    <source>
        <dbReference type="EMBL" id="KAK4472358.1"/>
    </source>
</evidence>
<dbReference type="PRINTS" id="PR00380">
    <property type="entry name" value="KINESINHEAVY"/>
</dbReference>
<dbReference type="GO" id="GO:0015630">
    <property type="term" value="C:microtubule cytoskeleton"/>
    <property type="evidence" value="ECO:0007669"/>
    <property type="project" value="TreeGrafter"/>
</dbReference>
<reference evidence="8" key="2">
    <citation type="journal article" date="2023" name="Infect Dis Poverty">
        <title>Chromosome-scale genome of the human blood fluke Schistosoma mekongi and its implications for public health.</title>
        <authorList>
            <person name="Zhou M."/>
            <person name="Xu L."/>
            <person name="Xu D."/>
            <person name="Chen W."/>
            <person name="Khan J."/>
            <person name="Hu Y."/>
            <person name="Huang H."/>
            <person name="Wei H."/>
            <person name="Zhang Y."/>
            <person name="Chusongsang P."/>
            <person name="Tanasarnprasert K."/>
            <person name="Hu X."/>
            <person name="Limpanont Y."/>
            <person name="Lv Z."/>
        </authorList>
    </citation>
    <scope>NUCLEOTIDE SEQUENCE</scope>
    <source>
        <strain evidence="8">LV_2022a</strain>
    </source>
</reference>